<dbReference type="EMBL" id="JAKELL010000286">
    <property type="protein sequence ID" value="KAH8977679.1"/>
    <property type="molecule type" value="Genomic_DNA"/>
</dbReference>
<dbReference type="Proteomes" id="UP001201163">
    <property type="component" value="Unassembled WGS sequence"/>
</dbReference>
<organism evidence="2 3">
    <name type="scientific">Lactarius akahatsu</name>
    <dbReference type="NCBI Taxonomy" id="416441"/>
    <lineage>
        <taxon>Eukaryota</taxon>
        <taxon>Fungi</taxon>
        <taxon>Dikarya</taxon>
        <taxon>Basidiomycota</taxon>
        <taxon>Agaricomycotina</taxon>
        <taxon>Agaricomycetes</taxon>
        <taxon>Russulales</taxon>
        <taxon>Russulaceae</taxon>
        <taxon>Lactarius</taxon>
    </lineage>
</organism>
<reference evidence="2" key="1">
    <citation type="submission" date="2022-01" db="EMBL/GenBank/DDBJ databases">
        <title>Comparative genomics reveals a dynamic genome evolution in the ectomycorrhizal milk-cap (Lactarius) mushrooms.</title>
        <authorList>
            <consortium name="DOE Joint Genome Institute"/>
            <person name="Lebreton A."/>
            <person name="Tang N."/>
            <person name="Kuo A."/>
            <person name="LaButti K."/>
            <person name="Drula E."/>
            <person name="Barry K."/>
            <person name="Clum A."/>
            <person name="Lipzen A."/>
            <person name="Mousain D."/>
            <person name="Ng V."/>
            <person name="Wang R."/>
            <person name="Wang X."/>
            <person name="Dai Y."/>
            <person name="Henrissat B."/>
            <person name="Grigoriev I.V."/>
            <person name="Guerin-Laguette A."/>
            <person name="Yu F."/>
            <person name="Martin F.M."/>
        </authorList>
    </citation>
    <scope>NUCLEOTIDE SEQUENCE</scope>
    <source>
        <strain evidence="2">QP</strain>
    </source>
</reference>
<dbReference type="AlphaFoldDB" id="A0AAD4L745"/>
<keyword evidence="3" id="KW-1185">Reference proteome</keyword>
<gene>
    <name evidence="2" type="ORF">EDB92DRAFT_1804119</name>
    <name evidence="1" type="ORF">EDB92DRAFT_712310</name>
</gene>
<proteinExistence type="predicted"/>
<comment type="caution">
    <text evidence="2">The sequence shown here is derived from an EMBL/GenBank/DDBJ whole genome shotgun (WGS) entry which is preliminary data.</text>
</comment>
<evidence type="ECO:0000313" key="3">
    <source>
        <dbReference type="Proteomes" id="UP001201163"/>
    </source>
</evidence>
<evidence type="ECO:0000313" key="1">
    <source>
        <dbReference type="EMBL" id="KAH8977679.1"/>
    </source>
</evidence>
<accession>A0AAD4L745</accession>
<name>A0AAD4L745_9AGAM</name>
<dbReference type="EMBL" id="JAKELL010000094">
    <property type="protein sequence ID" value="KAH8982970.1"/>
    <property type="molecule type" value="Genomic_DNA"/>
</dbReference>
<sequence>MLPSTSPPTVKEILKIARRTTDIIRDHITPNVCLFGSAASYLWADIGRDPNDIDIVLWDEYGFSDPEDVKQIIVAADDRYYLEPSRKLGATHEILYCRLPGWRTNGRCVKVDILVPGTLGLPEINWDDQVWIANVPVMPLFALLVMKTKGWWDHRISSRSDFRAKEGADLTDIDALLDRAFEEEVSYQVEKYRYTSEFTRRGITLARKFVRIYGQPGKWRRLGFPL</sequence>
<protein>
    <submittedName>
        <fullName evidence="2">Uncharacterized protein</fullName>
    </submittedName>
</protein>
<evidence type="ECO:0000313" key="2">
    <source>
        <dbReference type="EMBL" id="KAH8982970.1"/>
    </source>
</evidence>